<protein>
    <submittedName>
        <fullName evidence="1">Uncharacterized protein</fullName>
    </submittedName>
</protein>
<dbReference type="AlphaFoldDB" id="Q7RP09"/>
<dbReference type="PaxDb" id="73239-Q7RP09"/>
<organism evidence="1 2">
    <name type="scientific">Plasmodium yoelii yoelii</name>
    <dbReference type="NCBI Taxonomy" id="73239"/>
    <lineage>
        <taxon>Eukaryota</taxon>
        <taxon>Sar</taxon>
        <taxon>Alveolata</taxon>
        <taxon>Apicomplexa</taxon>
        <taxon>Aconoidasida</taxon>
        <taxon>Haemosporida</taxon>
        <taxon>Plasmodiidae</taxon>
        <taxon>Plasmodium</taxon>
        <taxon>Plasmodium (Vinckeia)</taxon>
    </lineage>
</organism>
<dbReference type="EMBL" id="AABL01000445">
    <property type="protein sequence ID" value="EAA21009.1"/>
    <property type="molecule type" value="Genomic_DNA"/>
</dbReference>
<accession>Q7RP09</accession>
<name>Q7RP09_PLAYO</name>
<proteinExistence type="predicted"/>
<sequence length="53" mass="6324">MHLTFLVIQQIALYIQHFLCFNCSNYSLFVLKLISINRVSLYALIYHKVITLY</sequence>
<gene>
    <name evidence="1" type="ORF">PY01652</name>
</gene>
<evidence type="ECO:0000313" key="2">
    <source>
        <dbReference type="Proteomes" id="UP000008553"/>
    </source>
</evidence>
<comment type="caution">
    <text evidence="1">The sequence shown here is derived from an EMBL/GenBank/DDBJ whole genome shotgun (WGS) entry which is preliminary data.</text>
</comment>
<keyword evidence="2" id="KW-1185">Reference proteome</keyword>
<dbReference type="InParanoid" id="Q7RP09"/>
<reference evidence="1 2" key="1">
    <citation type="journal article" date="2002" name="Nature">
        <title>Genome sequence and comparative analysis of the model rodent malaria parasite Plasmodium yoelii yoelii.</title>
        <authorList>
            <person name="Carlton J.M."/>
            <person name="Angiuoli S.V."/>
            <person name="Suh B.B."/>
            <person name="Kooij T.W."/>
            <person name="Pertea M."/>
            <person name="Silva J.C."/>
            <person name="Ermolaeva M.D."/>
            <person name="Allen J.E."/>
            <person name="Selengut J.D."/>
            <person name="Koo H.L."/>
            <person name="Peterson J.D."/>
            <person name="Pop M."/>
            <person name="Kosack D.S."/>
            <person name="Shumway M.F."/>
            <person name="Bidwell S.L."/>
            <person name="Shallom S.J."/>
            <person name="van Aken S.E."/>
            <person name="Riedmuller S.B."/>
            <person name="Feldblyum T.V."/>
            <person name="Cho J.K."/>
            <person name="Quackenbush J."/>
            <person name="Sedegah M."/>
            <person name="Shoaibi A."/>
            <person name="Cummings L.M."/>
            <person name="Florens L."/>
            <person name="Yates J.R."/>
            <person name="Raine J.D."/>
            <person name="Sinden R.E."/>
            <person name="Harris M.A."/>
            <person name="Cunningham D.A."/>
            <person name="Preiser P.R."/>
            <person name="Bergman L.W."/>
            <person name="Vaidya A.B."/>
            <person name="van Lin L.H."/>
            <person name="Janse C.J."/>
            <person name="Waters A.P."/>
            <person name="Smith H.O."/>
            <person name="White O.R."/>
            <person name="Salzberg S.L."/>
            <person name="Venter J.C."/>
            <person name="Fraser C.M."/>
            <person name="Hoffman S.L."/>
            <person name="Gardner M.J."/>
            <person name="Carucci D.J."/>
        </authorList>
    </citation>
    <scope>NUCLEOTIDE SEQUENCE [LARGE SCALE GENOMIC DNA]</scope>
    <source>
        <strain evidence="1 2">17XNL</strain>
    </source>
</reference>
<dbReference type="Proteomes" id="UP000008553">
    <property type="component" value="Unassembled WGS sequence"/>
</dbReference>
<evidence type="ECO:0000313" key="1">
    <source>
        <dbReference type="EMBL" id="EAA21009.1"/>
    </source>
</evidence>